<dbReference type="OrthoDB" id="73307at2"/>
<dbReference type="RefSeq" id="WP_078001546.1">
    <property type="nucleotide sequence ID" value="NZ_MRUL01000002.1"/>
</dbReference>
<dbReference type="NCBIfam" id="NF007136">
    <property type="entry name" value="PRK09582.1"/>
    <property type="match status" value="1"/>
</dbReference>
<organism evidence="1 2">
    <name type="scientific">Izhakiella australiensis</name>
    <dbReference type="NCBI Taxonomy" id="1926881"/>
    <lineage>
        <taxon>Bacteria</taxon>
        <taxon>Pseudomonadati</taxon>
        <taxon>Pseudomonadota</taxon>
        <taxon>Gammaproteobacteria</taxon>
        <taxon>Enterobacterales</taxon>
        <taxon>Erwiniaceae</taxon>
        <taxon>Izhakiella</taxon>
    </lineage>
</organism>
<evidence type="ECO:0000313" key="1">
    <source>
        <dbReference type="EMBL" id="OON41294.1"/>
    </source>
</evidence>
<protein>
    <submittedName>
        <fullName evidence="1">Cation transport regulator</fullName>
    </submittedName>
</protein>
<proteinExistence type="predicted"/>
<dbReference type="Proteomes" id="UP000190667">
    <property type="component" value="Unassembled WGS sequence"/>
</dbReference>
<dbReference type="Pfam" id="PF06150">
    <property type="entry name" value="ChaB"/>
    <property type="match status" value="1"/>
</dbReference>
<dbReference type="InterPro" id="IPR037205">
    <property type="entry name" value="ChaB_sf"/>
</dbReference>
<evidence type="ECO:0000313" key="2">
    <source>
        <dbReference type="Proteomes" id="UP000190667"/>
    </source>
</evidence>
<name>A0A1S8YQF6_9GAMM</name>
<dbReference type="InterPro" id="IPR009317">
    <property type="entry name" value="ChaB"/>
</dbReference>
<accession>A0A1S8YQF6</accession>
<keyword evidence="2" id="KW-1185">Reference proteome</keyword>
<sequence>MPYSSHAELPDSVRNVLPAHGQEIYQQAFNHAWDQYKSAQARRGNESREEVAHKVAWSAVKNQYHKGDDGKWHKNS</sequence>
<reference evidence="1 2" key="1">
    <citation type="submission" date="2016-12" db="EMBL/GenBank/DDBJ databases">
        <title>Izhakiella australiana sp. nov. of genus Izhakiella isolated from Australian desert.</title>
        <authorList>
            <person name="Ji M."/>
        </authorList>
    </citation>
    <scope>NUCLEOTIDE SEQUENCE [LARGE SCALE GENOMIC DNA]</scope>
    <source>
        <strain evidence="1 2">D4N98</strain>
    </source>
</reference>
<dbReference type="STRING" id="1926881.BTJ39_04850"/>
<dbReference type="SUPFAM" id="SSF140376">
    <property type="entry name" value="ChaB-like"/>
    <property type="match status" value="1"/>
</dbReference>
<dbReference type="EMBL" id="MRUL01000002">
    <property type="protein sequence ID" value="OON41294.1"/>
    <property type="molecule type" value="Genomic_DNA"/>
</dbReference>
<gene>
    <name evidence="1" type="primary">chaB</name>
    <name evidence="1" type="ORF">BTJ39_04850</name>
</gene>
<comment type="caution">
    <text evidence="1">The sequence shown here is derived from an EMBL/GenBank/DDBJ whole genome shotgun (WGS) entry which is preliminary data.</text>
</comment>
<dbReference type="Gene3D" id="1.10.1740.70">
    <property type="entry name" value="ChaB"/>
    <property type="match status" value="1"/>
</dbReference>
<dbReference type="AlphaFoldDB" id="A0A1S8YQF6"/>